<feature type="non-terminal residue" evidence="1">
    <location>
        <position position="1"/>
    </location>
</feature>
<sequence length="94" mass="10614">PGYYGPKGQSIIAETLQKIYVNTKIMTKVSCAPQTPVKYFFEVMILETAVHLIIDNLGCEYDKAKETINKSMVYGNIINPLDEINESENKINEV</sequence>
<evidence type="ECO:0000313" key="1">
    <source>
        <dbReference type="EMBL" id="CAG8756084.1"/>
    </source>
</evidence>
<protein>
    <submittedName>
        <fullName evidence="1">22923_t:CDS:1</fullName>
    </submittedName>
</protein>
<gene>
    <name evidence="1" type="ORF">RPERSI_LOCUS14695</name>
</gene>
<reference evidence="1" key="1">
    <citation type="submission" date="2021-06" db="EMBL/GenBank/DDBJ databases">
        <authorList>
            <person name="Kallberg Y."/>
            <person name="Tangrot J."/>
            <person name="Rosling A."/>
        </authorList>
    </citation>
    <scope>NUCLEOTIDE SEQUENCE</scope>
    <source>
        <strain evidence="1">MA461A</strain>
    </source>
</reference>
<accession>A0ACA9QRP5</accession>
<proteinExistence type="predicted"/>
<organism evidence="1 2">
    <name type="scientific">Racocetra persica</name>
    <dbReference type="NCBI Taxonomy" id="160502"/>
    <lineage>
        <taxon>Eukaryota</taxon>
        <taxon>Fungi</taxon>
        <taxon>Fungi incertae sedis</taxon>
        <taxon>Mucoromycota</taxon>
        <taxon>Glomeromycotina</taxon>
        <taxon>Glomeromycetes</taxon>
        <taxon>Diversisporales</taxon>
        <taxon>Gigasporaceae</taxon>
        <taxon>Racocetra</taxon>
    </lineage>
</organism>
<dbReference type="EMBL" id="CAJVQC010034315">
    <property type="protein sequence ID" value="CAG8756084.1"/>
    <property type="molecule type" value="Genomic_DNA"/>
</dbReference>
<keyword evidence="2" id="KW-1185">Reference proteome</keyword>
<name>A0ACA9QRP5_9GLOM</name>
<comment type="caution">
    <text evidence="1">The sequence shown here is derived from an EMBL/GenBank/DDBJ whole genome shotgun (WGS) entry which is preliminary data.</text>
</comment>
<evidence type="ECO:0000313" key="2">
    <source>
        <dbReference type="Proteomes" id="UP000789920"/>
    </source>
</evidence>
<dbReference type="Proteomes" id="UP000789920">
    <property type="component" value="Unassembled WGS sequence"/>
</dbReference>